<evidence type="ECO:0000256" key="5">
    <source>
        <dbReference type="ARBA" id="ARBA00022729"/>
    </source>
</evidence>
<evidence type="ECO:0000256" key="1">
    <source>
        <dbReference type="ARBA" id="ARBA00004196"/>
    </source>
</evidence>
<dbReference type="OrthoDB" id="9157463at2"/>
<feature type="domain" description="Autotransporter" evidence="8">
    <location>
        <begin position="1047"/>
        <end position="1333"/>
    </location>
</feature>
<sequence length="1334" mass="137283">MVTQTAQLSSEKMLLSKKNEAVRGGAIDASGSVTFGESAIIRENSAITDGGAIRVHGILTLNQNTLVESNKVAAEKATGGAFYIEGTANISGTTLKNNTAANGGSGGAFYLKDGFLNLSDETVVEGNEASKGGAVYANSSTININHTTLKNNTANGNGGALYVTSGSITTQSESGKLATTSTVFQNNTASSYGGAIYAQLSDVHLGSGTRFEENQAGSLGGAITVVQGSLSMTDTAFINNSSSQKGGAIYLQTGNLDFNVTKTSPTPAISGNTSGAGGFLYLLSASSANFNIAQGQQLQIGDVNYFGTDNNRDSLYISSDSAIKKTGGGEMKINSSMSSIWGTVSVEEGILSVAQHWNIRNAVSVTGGTLDSSSFSFVGDNASLTINGGTLLTDTSHIFETALGSEGRDEDAGKLKEHIDFKKGLISFNDAKYNLKYASSAAGILGVDKTSGREIIFTGNLYDNSGNASSSVSISDLNSSGLSNMVLGGATLTTGTDSKGNNLVVGASSGSHGSAESIEGSIGGSNLNLGTDGSEVTITGGQYLTLLGGETNTSLVQAGNEGNKAVDVHVGSTNSATPEGTLNLGTTGMASSGTLTGNVQIGSSSIVNVRGGEHSITGESDSTAGQAVAGINNNGGTLNIDEHATLQTSVKQTTGETNIAGKLASSSVELEGGNFNVSGSAQIEQLKQRGGDTVISGTVEGNSLEVAGGTMSVTGTLKTENLVANSGMTISVGNGSAAGKLSSSSVSLNGGGIFLDPAWLGNDTIVTASHGALVFNNQTVDGELTVGQNSLLVLGETSVDRSIDMFNTSGLKWGKDDISAALSITAAQHLSPTQGAIVVDGSKTSAPTSPLAPNTATFANGSLLIVDASGLNGNAALSSEGGALYVAQNASLLIGNATTGKYVITSGFADNANVKGWEGDYLSSTDQLIGLTIDKSETGTIKVEARALDVASTLPGVVMPGTISEIWFGGRNDIDSSNAGIAFLSRTMDNRYLAPNDTVRTINGAAQIAIAAGVQASAISASGSVNRALQDHLSLSNSVNQRGAPSLHREGPDLWASMLYRDSDSSGIRAGRFNADYKNDFGGIVAGADYTWKDKGNGSFRAGGALNIGTGEGKSRGDFNDTRNDYDTYGLSAYGSLNSGNANLMVDIGYMKGKNELKQTVPSTLGDTLKADVDTQIWTIGAQGEYRLKTATFDVTPHIGVRWLRLKTDAFKTHNSQGTVFNTGSDTQNIWQIPVGVTLSRDYVAKNGWTVKPKLDISFIPATGDRNASTRIHVPGVAASDITRTEIMDSTSWNGSLGLDMQKDRLSIGFSAAYQKSGNEKSRGFMLKINRQFD</sequence>
<keyword evidence="6" id="KW-0472">Membrane</keyword>
<dbReference type="SUPFAM" id="SSF103515">
    <property type="entry name" value="Autotransporter"/>
    <property type="match status" value="1"/>
</dbReference>
<dbReference type="GO" id="GO:0009279">
    <property type="term" value="C:cell outer membrane"/>
    <property type="evidence" value="ECO:0007669"/>
    <property type="project" value="UniProtKB-SubCell"/>
</dbReference>
<dbReference type="SMART" id="SM00869">
    <property type="entry name" value="Autotransporter"/>
    <property type="match status" value="1"/>
</dbReference>
<dbReference type="InterPro" id="IPR011050">
    <property type="entry name" value="Pectin_lyase_fold/virulence"/>
</dbReference>
<dbReference type="NCBIfam" id="TIGR01414">
    <property type="entry name" value="autotrans_barl"/>
    <property type="match status" value="1"/>
</dbReference>
<dbReference type="PROSITE" id="PS51208">
    <property type="entry name" value="AUTOTRANSPORTER"/>
    <property type="match status" value="1"/>
</dbReference>
<dbReference type="InterPro" id="IPR036709">
    <property type="entry name" value="Autotransporte_beta_dom_sf"/>
</dbReference>
<reference evidence="9 10" key="1">
    <citation type="submission" date="2009-02" db="EMBL/GenBank/DDBJ databases">
        <title>The Genome Sequence of Oxalobacter formigenes OXCC13.</title>
        <authorList>
            <consortium name="The Broad Institute Genome Sequencing Platform"/>
            <person name="Ward D."/>
            <person name="Young S.K."/>
            <person name="Kodira C.D."/>
            <person name="Zeng Q."/>
            <person name="Koehrsen M."/>
            <person name="Alvarado L."/>
            <person name="Berlin A."/>
            <person name="Borenstein D."/>
            <person name="Chen Z."/>
            <person name="Engels R."/>
            <person name="Freedman E."/>
            <person name="Gellesch M."/>
            <person name="Goldberg J."/>
            <person name="Griggs A."/>
            <person name="Gujja S."/>
            <person name="Heiman D."/>
            <person name="Hepburn T."/>
            <person name="Howarth C."/>
            <person name="Jen D."/>
            <person name="Larson L."/>
            <person name="Lewis B."/>
            <person name="Mehta T."/>
            <person name="Park D."/>
            <person name="Pearson M."/>
            <person name="Roberts A."/>
            <person name="Saif S."/>
            <person name="Shea T."/>
            <person name="Shenoy N."/>
            <person name="Sisk P."/>
            <person name="Stolte C."/>
            <person name="Sykes S."/>
            <person name="Walk T."/>
            <person name="White J."/>
            <person name="Yandava C."/>
            <person name="Allison M.J."/>
            <person name="Lander E."/>
            <person name="Nusbaum C."/>
            <person name="Galagan J."/>
            <person name="Birren B."/>
        </authorList>
    </citation>
    <scope>NUCLEOTIDE SEQUENCE [LARGE SCALE GENOMIC DNA]</scope>
    <source>
        <strain evidence="9 10">OXCC13</strain>
    </source>
</reference>
<dbReference type="eggNOG" id="COG3468">
    <property type="taxonomic scope" value="Bacteria"/>
</dbReference>
<protein>
    <submittedName>
        <fullName evidence="9">Outer membrane autotransporter barrel domain protein</fullName>
    </submittedName>
</protein>
<dbReference type="Pfam" id="PF02415">
    <property type="entry name" value="Chlam_PMP"/>
    <property type="match status" value="3"/>
</dbReference>
<dbReference type="GO" id="GO:0005576">
    <property type="term" value="C:extracellular region"/>
    <property type="evidence" value="ECO:0007669"/>
    <property type="project" value="UniProtKB-SubCell"/>
</dbReference>
<gene>
    <name evidence="9" type="ORF">OFBG_00859</name>
</gene>
<dbReference type="PANTHER" id="PTHR11319">
    <property type="entry name" value="G PROTEIN-COUPLED RECEPTOR-RELATED"/>
    <property type="match status" value="1"/>
</dbReference>
<evidence type="ECO:0000256" key="3">
    <source>
        <dbReference type="ARBA" id="ARBA00004613"/>
    </source>
</evidence>
<dbReference type="NCBIfam" id="TIGR01376">
    <property type="entry name" value="POMP_repeat"/>
    <property type="match status" value="2"/>
</dbReference>
<evidence type="ECO:0000256" key="4">
    <source>
        <dbReference type="ARBA" id="ARBA00022525"/>
    </source>
</evidence>
<comment type="subcellular location">
    <subcellularLocation>
        <location evidence="1">Cell envelope</location>
    </subcellularLocation>
    <subcellularLocation>
        <location evidence="2">Cell outer membrane</location>
    </subcellularLocation>
    <subcellularLocation>
        <location evidence="3">Secreted</location>
    </subcellularLocation>
</comment>
<dbReference type="InterPro" id="IPR006626">
    <property type="entry name" value="PbH1"/>
</dbReference>
<evidence type="ECO:0000259" key="8">
    <source>
        <dbReference type="PROSITE" id="PS51208"/>
    </source>
</evidence>
<dbReference type="HOGENOM" id="CLU_256267_0_0_4"/>
<keyword evidence="4" id="KW-0964">Secreted</keyword>
<dbReference type="PANTHER" id="PTHR11319:SF35">
    <property type="entry name" value="OUTER MEMBRANE PROTEIN PMPC-RELATED"/>
    <property type="match status" value="1"/>
</dbReference>
<dbReference type="EMBL" id="GG658170">
    <property type="protein sequence ID" value="EEO29831.1"/>
    <property type="molecule type" value="Genomic_DNA"/>
</dbReference>
<organism evidence="9 10">
    <name type="scientific">Oxalobacter formigenes OXCC13</name>
    <dbReference type="NCBI Taxonomy" id="556269"/>
    <lineage>
        <taxon>Bacteria</taxon>
        <taxon>Pseudomonadati</taxon>
        <taxon>Pseudomonadota</taxon>
        <taxon>Betaproteobacteria</taxon>
        <taxon>Burkholderiales</taxon>
        <taxon>Oxalobacteraceae</taxon>
        <taxon>Oxalobacter</taxon>
    </lineage>
</organism>
<evidence type="ECO:0000256" key="6">
    <source>
        <dbReference type="ARBA" id="ARBA00023136"/>
    </source>
</evidence>
<proteinExistence type="predicted"/>
<dbReference type="Proteomes" id="UP000005089">
    <property type="component" value="Unassembled WGS sequence"/>
</dbReference>
<evidence type="ECO:0000313" key="10">
    <source>
        <dbReference type="Proteomes" id="UP000005089"/>
    </source>
</evidence>
<dbReference type="STRING" id="847.BRW83_1298"/>
<dbReference type="Gene3D" id="2.40.128.130">
    <property type="entry name" value="Autotransporter beta-domain"/>
    <property type="match status" value="1"/>
</dbReference>
<dbReference type="InterPro" id="IPR006315">
    <property type="entry name" value="OM_autotransptr_brl_dom"/>
</dbReference>
<evidence type="ECO:0000256" key="7">
    <source>
        <dbReference type="ARBA" id="ARBA00023237"/>
    </source>
</evidence>
<keyword evidence="10" id="KW-1185">Reference proteome</keyword>
<name>C3X9F5_OXAFO</name>
<keyword evidence="5" id="KW-0732">Signal</keyword>
<evidence type="ECO:0000313" key="9">
    <source>
        <dbReference type="EMBL" id="EEO29831.1"/>
    </source>
</evidence>
<dbReference type="SMART" id="SM00710">
    <property type="entry name" value="PbH1"/>
    <property type="match status" value="8"/>
</dbReference>
<accession>C3X9F5</accession>
<dbReference type="InterPro" id="IPR003368">
    <property type="entry name" value="POMP_repeat"/>
</dbReference>
<dbReference type="eggNOG" id="COG4625">
    <property type="taxonomic scope" value="Bacteria"/>
</dbReference>
<keyword evidence="7" id="KW-0998">Cell outer membrane</keyword>
<dbReference type="InterPro" id="IPR005546">
    <property type="entry name" value="Autotransporte_beta"/>
</dbReference>
<dbReference type="SUPFAM" id="SSF51126">
    <property type="entry name" value="Pectin lyase-like"/>
    <property type="match status" value="1"/>
</dbReference>
<evidence type="ECO:0000256" key="2">
    <source>
        <dbReference type="ARBA" id="ARBA00004442"/>
    </source>
</evidence>